<proteinExistence type="predicted"/>
<dbReference type="Pfam" id="PF10374">
    <property type="entry name" value="EST1"/>
    <property type="match status" value="1"/>
</dbReference>
<evidence type="ECO:0008006" key="5">
    <source>
        <dbReference type="Google" id="ProtNLM"/>
    </source>
</evidence>
<evidence type="ECO:0000259" key="2">
    <source>
        <dbReference type="Pfam" id="PF10374"/>
    </source>
</evidence>
<dbReference type="EMBL" id="JARPOI010000018">
    <property type="protein sequence ID" value="KAJ9136151.1"/>
    <property type="molecule type" value="Genomic_DNA"/>
</dbReference>
<evidence type="ECO:0000259" key="1">
    <source>
        <dbReference type="Pfam" id="PF10373"/>
    </source>
</evidence>
<gene>
    <name evidence="3" type="ORF">P3X46_033257</name>
</gene>
<dbReference type="InterPro" id="IPR011990">
    <property type="entry name" value="TPR-like_helical_dom_sf"/>
</dbReference>
<dbReference type="PANTHER" id="PTHR15696:SF0">
    <property type="entry name" value="TELOMERASE-BINDING PROTEIN EST1A"/>
    <property type="match status" value="1"/>
</dbReference>
<dbReference type="InterPro" id="IPR045153">
    <property type="entry name" value="Est1/Ebs1-like"/>
</dbReference>
<dbReference type="Proteomes" id="UP001174677">
    <property type="component" value="Chromosome 18"/>
</dbReference>
<keyword evidence="4" id="KW-1185">Reference proteome</keyword>
<dbReference type="Pfam" id="PF10373">
    <property type="entry name" value="EST1_DNA_bind"/>
    <property type="match status" value="1"/>
</dbReference>
<protein>
    <recommendedName>
        <fullName evidence="5">DNA/RNA-binding domain-containing protein</fullName>
    </recommendedName>
</protein>
<feature type="domain" description="Telomerase activating protein Est1-like N-terminal" evidence="2">
    <location>
        <begin position="81"/>
        <end position="202"/>
    </location>
</feature>
<evidence type="ECO:0000313" key="4">
    <source>
        <dbReference type="Proteomes" id="UP001174677"/>
    </source>
</evidence>
<dbReference type="PANTHER" id="PTHR15696">
    <property type="entry name" value="SMG-7 SUPPRESSOR WITH MORPHOLOGICAL EFFECT ON GENITALIA PROTEIN 7"/>
    <property type="match status" value="1"/>
</dbReference>
<organism evidence="3 4">
    <name type="scientific">Hevea brasiliensis</name>
    <name type="common">Para rubber tree</name>
    <name type="synonym">Siphonia brasiliensis</name>
    <dbReference type="NCBI Taxonomy" id="3981"/>
    <lineage>
        <taxon>Eukaryota</taxon>
        <taxon>Viridiplantae</taxon>
        <taxon>Streptophyta</taxon>
        <taxon>Embryophyta</taxon>
        <taxon>Tracheophyta</taxon>
        <taxon>Spermatophyta</taxon>
        <taxon>Magnoliopsida</taxon>
        <taxon>eudicotyledons</taxon>
        <taxon>Gunneridae</taxon>
        <taxon>Pentapetalae</taxon>
        <taxon>rosids</taxon>
        <taxon>fabids</taxon>
        <taxon>Malpighiales</taxon>
        <taxon>Euphorbiaceae</taxon>
        <taxon>Crotonoideae</taxon>
        <taxon>Micrandreae</taxon>
        <taxon>Hevea</taxon>
    </lineage>
</organism>
<dbReference type="InterPro" id="IPR019458">
    <property type="entry name" value="Est1-like_N"/>
</dbReference>
<evidence type="ECO:0000313" key="3">
    <source>
        <dbReference type="EMBL" id="KAJ9136151.1"/>
    </source>
</evidence>
<accession>A0ABQ9KGW4</accession>
<dbReference type="SUPFAM" id="SSF48452">
    <property type="entry name" value="TPR-like"/>
    <property type="match status" value="1"/>
</dbReference>
<feature type="domain" description="DNA/RNA-binding" evidence="1">
    <location>
        <begin position="214"/>
        <end position="528"/>
    </location>
</feature>
<dbReference type="InterPro" id="IPR018834">
    <property type="entry name" value="DNA/RNA-bd_Est1-type"/>
</dbReference>
<sequence>MAGQRGFPTPILDTNSLVPLKDQNEKPNLLIEVTNVEKQLLAFIHTKGIMHSDVQTLYKKVCSSYEKIILNDREVAELQDVEYSLWKLHYRHIDEFRKRIKKSSANEEVIKSVATQSVAAAQRSNDNHLEGFKLFLSDATRFYQNLIVKIKRYNGLPEDFSFCGRGGNAVSVEPKKMQKLQFLCHRFLVCLGDFARYREQCEMSDTQNQNWSVAVTHYLEATKIWPHSGNPQNQLAVLATYVGDEFLALYHCIRSLAVREPFPDAWNNLILLFERNRSYHLHSLCSEAHFDFLNPSESTVQTNSQSTNDASNCKMVQARDEGSRGTHLWPLFIRTISFFFLKSSLDEFPFTFASCIKELDVLMALDDVQLKAATESYQRMDSARSGPFRNLQVVSIFIFVIENLIKSPEAGDSKDKNAIQQFDLTQEALTATFIFMGRLADRCLKANVLDSCPLFPALLVFTEWLVSTFDDAEVYGSDEKCRSAVSYFFGVYLELMKRFDINKGEVKPPGSIALWEDYELRGFAPLARFHALLDFSSHWGNAESYECGTECRAQRIINAAIKIADRSNSNRNWICYDKSGRKFHVPESNKFPNRKETEKVEFPGTVEEKESGQHIHKVTEEAEKIEEKPSNSHVNSKSVAMEEEEVILFKPLTRYNSAPLYSAISANDQTTSEDRADLIVPADECLRRATSLLIAQNQAHGDPSAFHSDLTNFRRKPLQQQEPLVKDAVALPFSEASISSSGPPPFSTSIAAGPPSLNAWVLNRGTLKNDRAEGKREMNKMPPFEEIASASLNDLSISDSENSVTSSGHEAETMRNSSAYSALLPSAPFLPDDASWFNGIQSTFYDYDGSGNINRTNNFFDASQVSNYSNWPGSHQPLDYGLGIPGLMDGYPPVRRMTSSEWLRQYRENHNLERTTNHARPVHSYVAVNTGNFYGHDTSRSGLFDQFGAPLAAINPLIYEERPPLHSGFPSVYGTVDYRREKLYPGYQRPRPHGCGAVNEPEPLLQYLKEKEWLLQQDPTLRGPTYMGS</sequence>
<name>A0ABQ9KGW4_HEVBR</name>
<dbReference type="Gene3D" id="1.25.40.10">
    <property type="entry name" value="Tetratricopeptide repeat domain"/>
    <property type="match status" value="1"/>
</dbReference>
<comment type="caution">
    <text evidence="3">The sequence shown here is derived from an EMBL/GenBank/DDBJ whole genome shotgun (WGS) entry which is preliminary data.</text>
</comment>
<dbReference type="EMBL" id="JARPOI010000018">
    <property type="protein sequence ID" value="KAJ9136152.1"/>
    <property type="molecule type" value="Genomic_DNA"/>
</dbReference>
<reference evidence="3 4" key="1">
    <citation type="journal article" date="2023" name="Plant Biotechnol. J.">
        <title>Chromosome-level wild Hevea brasiliensis genome provides new tools for genomic-assisted breeding and valuable loci to elevate rubber yield.</title>
        <authorList>
            <person name="Cheng H."/>
            <person name="Song X."/>
            <person name="Hu Y."/>
            <person name="Wu T."/>
            <person name="Yang Q."/>
            <person name="An Z."/>
            <person name="Feng S."/>
            <person name="Deng Z."/>
            <person name="Wu W."/>
            <person name="Zeng X."/>
            <person name="Tu M."/>
            <person name="Wang X."/>
            <person name="Huang H."/>
        </authorList>
    </citation>
    <scope>NUCLEOTIDE SEQUENCE [LARGE SCALE GENOMIC DNA]</scope>
    <source>
        <strain evidence="3">MT/VB/25A 57/8</strain>
    </source>
</reference>